<dbReference type="Proteomes" id="UP001237642">
    <property type="component" value="Unassembled WGS sequence"/>
</dbReference>
<dbReference type="GO" id="GO:0046961">
    <property type="term" value="F:proton-transporting ATPase activity, rotational mechanism"/>
    <property type="evidence" value="ECO:0007669"/>
    <property type="project" value="InterPro"/>
</dbReference>
<dbReference type="PANTHER" id="PTHR11028">
    <property type="entry name" value="VACUOLAR ATP SYNTHASE SUBUNIT AC39"/>
    <property type="match status" value="1"/>
</dbReference>
<dbReference type="InterPro" id="IPR016727">
    <property type="entry name" value="ATPase_V0-cplx_dsu"/>
</dbReference>
<evidence type="ECO:0000313" key="2">
    <source>
        <dbReference type="Proteomes" id="UP001237642"/>
    </source>
</evidence>
<organism evidence="1 2">
    <name type="scientific">Heracleum sosnowskyi</name>
    <dbReference type="NCBI Taxonomy" id="360622"/>
    <lineage>
        <taxon>Eukaryota</taxon>
        <taxon>Viridiplantae</taxon>
        <taxon>Streptophyta</taxon>
        <taxon>Embryophyta</taxon>
        <taxon>Tracheophyta</taxon>
        <taxon>Spermatophyta</taxon>
        <taxon>Magnoliopsida</taxon>
        <taxon>eudicotyledons</taxon>
        <taxon>Gunneridae</taxon>
        <taxon>Pentapetalae</taxon>
        <taxon>asterids</taxon>
        <taxon>campanulids</taxon>
        <taxon>Apiales</taxon>
        <taxon>Apiaceae</taxon>
        <taxon>Apioideae</taxon>
        <taxon>apioid superclade</taxon>
        <taxon>Tordylieae</taxon>
        <taxon>Tordyliinae</taxon>
        <taxon>Heracleum</taxon>
    </lineage>
</organism>
<evidence type="ECO:0000313" key="1">
    <source>
        <dbReference type="EMBL" id="KAK1357953.1"/>
    </source>
</evidence>
<protein>
    <submittedName>
        <fullName evidence="1">Uncharacterized protein</fullName>
    </submittedName>
</protein>
<reference evidence="1" key="1">
    <citation type="submission" date="2023-02" db="EMBL/GenBank/DDBJ databases">
        <title>Genome of toxic invasive species Heracleum sosnowskyi carries increased number of genes despite the absence of recent whole-genome duplications.</title>
        <authorList>
            <person name="Schelkunov M."/>
            <person name="Shtratnikova V."/>
            <person name="Makarenko M."/>
            <person name="Klepikova A."/>
            <person name="Omelchenko D."/>
            <person name="Novikova G."/>
            <person name="Obukhova E."/>
            <person name="Bogdanov V."/>
            <person name="Penin A."/>
            <person name="Logacheva M."/>
        </authorList>
    </citation>
    <scope>NUCLEOTIDE SEQUENCE</scope>
    <source>
        <strain evidence="1">Hsosn_3</strain>
        <tissue evidence="1">Leaf</tissue>
    </source>
</reference>
<dbReference type="AlphaFoldDB" id="A0AAD8H064"/>
<dbReference type="Pfam" id="PF01992">
    <property type="entry name" value="vATP-synt_AC39"/>
    <property type="match status" value="1"/>
</dbReference>
<dbReference type="SUPFAM" id="SSF103486">
    <property type="entry name" value="V-type ATP synthase subunit C"/>
    <property type="match status" value="1"/>
</dbReference>
<proteinExistence type="predicted"/>
<dbReference type="InterPro" id="IPR036079">
    <property type="entry name" value="ATPase_csu/dsu_sf"/>
</dbReference>
<dbReference type="InterPro" id="IPR002843">
    <property type="entry name" value="ATPase_V0-cplx_csu/dsu"/>
</dbReference>
<accession>A0AAD8H064</accession>
<sequence length="122" mass="14524">MRLDLFFVMCFFIYQYQTSDLIFPFLQVYVFKYQEYFLWQARLGRPATAYGPYFQSELGPLCTTTIMEKCGLKLFDDFKYMLGQATEPLSTFLEYIRYGYIIDNVVLIVAGTLNVRDIFRRC</sequence>
<dbReference type="EMBL" id="JAUIZM010000011">
    <property type="protein sequence ID" value="KAK1357953.1"/>
    <property type="molecule type" value="Genomic_DNA"/>
</dbReference>
<gene>
    <name evidence="1" type="ORF">POM88_051209</name>
</gene>
<dbReference type="GO" id="GO:0033179">
    <property type="term" value="C:proton-transporting V-type ATPase, V0 domain"/>
    <property type="evidence" value="ECO:0007669"/>
    <property type="project" value="InterPro"/>
</dbReference>
<comment type="caution">
    <text evidence="1">The sequence shown here is derived from an EMBL/GenBank/DDBJ whole genome shotgun (WGS) entry which is preliminary data.</text>
</comment>
<reference evidence="1" key="2">
    <citation type="submission" date="2023-05" db="EMBL/GenBank/DDBJ databases">
        <authorList>
            <person name="Schelkunov M.I."/>
        </authorList>
    </citation>
    <scope>NUCLEOTIDE SEQUENCE</scope>
    <source>
        <strain evidence="1">Hsosn_3</strain>
        <tissue evidence="1">Leaf</tissue>
    </source>
</reference>
<keyword evidence="2" id="KW-1185">Reference proteome</keyword>
<name>A0AAD8H064_9APIA</name>